<protein>
    <submittedName>
        <fullName evidence="7">JAB domain-containing protein</fullName>
    </submittedName>
</protein>
<proteinExistence type="predicted"/>
<dbReference type="RefSeq" id="WP_249601480.1">
    <property type="nucleotide sequence ID" value="NZ_JAKHSK010000012.1"/>
</dbReference>
<evidence type="ECO:0000313" key="8">
    <source>
        <dbReference type="Proteomes" id="UP001139521"/>
    </source>
</evidence>
<keyword evidence="2" id="KW-0479">Metal-binding</keyword>
<evidence type="ECO:0000313" key="7">
    <source>
        <dbReference type="EMBL" id="MCL6218586.1"/>
    </source>
</evidence>
<evidence type="ECO:0000256" key="2">
    <source>
        <dbReference type="ARBA" id="ARBA00022723"/>
    </source>
</evidence>
<keyword evidence="8" id="KW-1185">Reference proteome</keyword>
<dbReference type="Gene3D" id="3.40.140.10">
    <property type="entry name" value="Cytidine Deaminase, domain 2"/>
    <property type="match status" value="1"/>
</dbReference>
<dbReference type="EMBL" id="JAKHSK010000012">
    <property type="protein sequence ID" value="MCL6218586.1"/>
    <property type="molecule type" value="Genomic_DNA"/>
</dbReference>
<evidence type="ECO:0000256" key="4">
    <source>
        <dbReference type="ARBA" id="ARBA00022833"/>
    </source>
</evidence>
<keyword evidence="3" id="KW-0378">Hydrolase</keyword>
<dbReference type="GO" id="GO:0008237">
    <property type="term" value="F:metallopeptidase activity"/>
    <property type="evidence" value="ECO:0007669"/>
    <property type="project" value="UniProtKB-KW"/>
</dbReference>
<evidence type="ECO:0000256" key="5">
    <source>
        <dbReference type="ARBA" id="ARBA00023049"/>
    </source>
</evidence>
<dbReference type="InterPro" id="IPR020891">
    <property type="entry name" value="UPF0758_CS"/>
</dbReference>
<dbReference type="InterPro" id="IPR037518">
    <property type="entry name" value="MPN"/>
</dbReference>
<dbReference type="Proteomes" id="UP001139521">
    <property type="component" value="Unassembled WGS sequence"/>
</dbReference>
<gene>
    <name evidence="7" type="ORF">L1967_09785</name>
</gene>
<sequence>MEISEINVSYSNNNNSCLKIKSSRHSYEILRACWNDGTIELQEEFKILMLNRGSQVLGIYPLSKGGVSGTLVDAKLVFSVALKCNASAIILAHNHPSGNLKSSEADRTLTRRLKSAADFLDIKLLDHIILSKDNYLSFADEGML</sequence>
<evidence type="ECO:0000256" key="1">
    <source>
        <dbReference type="ARBA" id="ARBA00022670"/>
    </source>
</evidence>
<dbReference type="AlphaFoldDB" id="A0A9X1ZR87"/>
<dbReference type="PANTHER" id="PTHR30471">
    <property type="entry name" value="DNA REPAIR PROTEIN RADC"/>
    <property type="match status" value="1"/>
</dbReference>
<keyword evidence="5" id="KW-0482">Metalloprotease</keyword>
<organism evidence="7 8">
    <name type="scientific">Zunongwangia pacifica</name>
    <dbReference type="NCBI Taxonomy" id="2911062"/>
    <lineage>
        <taxon>Bacteria</taxon>
        <taxon>Pseudomonadati</taxon>
        <taxon>Bacteroidota</taxon>
        <taxon>Flavobacteriia</taxon>
        <taxon>Flavobacteriales</taxon>
        <taxon>Flavobacteriaceae</taxon>
        <taxon>Zunongwangia</taxon>
    </lineage>
</organism>
<reference evidence="7" key="1">
    <citation type="submission" date="2022-01" db="EMBL/GenBank/DDBJ databases">
        <title>Genome sequencing of Zunongwangia sp. M21534 genome.</title>
        <authorList>
            <person name="Chen Y."/>
            <person name="Dong C."/>
            <person name="Shao Z."/>
        </authorList>
    </citation>
    <scope>NUCLEOTIDE SEQUENCE</scope>
    <source>
        <strain evidence="7">MCCC M21534</strain>
    </source>
</reference>
<dbReference type="PROSITE" id="PS50249">
    <property type="entry name" value="MPN"/>
    <property type="match status" value="1"/>
</dbReference>
<name>A0A9X1ZR87_9FLAO</name>
<feature type="domain" description="MPN" evidence="6">
    <location>
        <begin position="19"/>
        <end position="144"/>
    </location>
</feature>
<dbReference type="PANTHER" id="PTHR30471:SF3">
    <property type="entry name" value="UPF0758 PROTEIN YEES-RELATED"/>
    <property type="match status" value="1"/>
</dbReference>
<accession>A0A9X1ZR87</accession>
<dbReference type="PROSITE" id="PS01302">
    <property type="entry name" value="UPF0758"/>
    <property type="match status" value="1"/>
</dbReference>
<dbReference type="Pfam" id="PF04002">
    <property type="entry name" value="RadC"/>
    <property type="match status" value="1"/>
</dbReference>
<evidence type="ECO:0000256" key="3">
    <source>
        <dbReference type="ARBA" id="ARBA00022801"/>
    </source>
</evidence>
<keyword evidence="4" id="KW-0862">Zinc</keyword>
<dbReference type="InterPro" id="IPR001405">
    <property type="entry name" value="UPF0758"/>
</dbReference>
<evidence type="ECO:0000259" key="6">
    <source>
        <dbReference type="PROSITE" id="PS50249"/>
    </source>
</evidence>
<comment type="caution">
    <text evidence="7">The sequence shown here is derived from an EMBL/GenBank/DDBJ whole genome shotgun (WGS) entry which is preliminary data.</text>
</comment>
<keyword evidence="1" id="KW-0645">Protease</keyword>
<dbReference type="CDD" id="cd08071">
    <property type="entry name" value="MPN_DUF2466"/>
    <property type="match status" value="1"/>
</dbReference>
<dbReference type="InterPro" id="IPR025657">
    <property type="entry name" value="RadC_JAB"/>
</dbReference>
<dbReference type="GO" id="GO:0046872">
    <property type="term" value="F:metal ion binding"/>
    <property type="evidence" value="ECO:0007669"/>
    <property type="project" value="UniProtKB-KW"/>
</dbReference>
<dbReference type="GO" id="GO:0006508">
    <property type="term" value="P:proteolysis"/>
    <property type="evidence" value="ECO:0007669"/>
    <property type="project" value="UniProtKB-KW"/>
</dbReference>